<dbReference type="GO" id="GO:0005634">
    <property type="term" value="C:nucleus"/>
    <property type="evidence" value="ECO:0007669"/>
    <property type="project" value="UniProtKB-SubCell"/>
</dbReference>
<feature type="DNA-binding region" description="Homeobox" evidence="4">
    <location>
        <begin position="46"/>
        <end position="105"/>
    </location>
</feature>
<gene>
    <name evidence="8" type="ORF">LPJ53_003690</name>
</gene>
<dbReference type="GO" id="GO:1990837">
    <property type="term" value="F:sequence-specific double-stranded DNA binding"/>
    <property type="evidence" value="ECO:0007669"/>
    <property type="project" value="TreeGrafter"/>
</dbReference>
<organism evidence="8 9">
    <name type="scientific">Coemansia erecta</name>
    <dbReference type="NCBI Taxonomy" id="147472"/>
    <lineage>
        <taxon>Eukaryota</taxon>
        <taxon>Fungi</taxon>
        <taxon>Fungi incertae sedis</taxon>
        <taxon>Zoopagomycota</taxon>
        <taxon>Kickxellomycotina</taxon>
        <taxon>Kickxellomycetes</taxon>
        <taxon>Kickxellales</taxon>
        <taxon>Kickxellaceae</taxon>
        <taxon>Coemansia</taxon>
    </lineage>
</organism>
<feature type="compositionally biased region" description="Low complexity" evidence="6">
    <location>
        <begin position="337"/>
        <end position="348"/>
    </location>
</feature>
<feature type="region of interest" description="Disordered" evidence="6">
    <location>
        <begin position="566"/>
        <end position="591"/>
    </location>
</feature>
<comment type="caution">
    <text evidence="8">The sequence shown here is derived from an EMBL/GenBank/DDBJ whole genome shotgun (WGS) entry which is preliminary data.</text>
</comment>
<dbReference type="GO" id="GO:0000981">
    <property type="term" value="F:DNA-binding transcription factor activity, RNA polymerase II-specific"/>
    <property type="evidence" value="ECO:0007669"/>
    <property type="project" value="InterPro"/>
</dbReference>
<dbReference type="PROSITE" id="PS00027">
    <property type="entry name" value="HOMEOBOX_1"/>
    <property type="match status" value="1"/>
</dbReference>
<feature type="domain" description="Homeobox" evidence="7">
    <location>
        <begin position="44"/>
        <end position="104"/>
    </location>
</feature>
<evidence type="ECO:0000256" key="3">
    <source>
        <dbReference type="ARBA" id="ARBA00023242"/>
    </source>
</evidence>
<dbReference type="InterPro" id="IPR017970">
    <property type="entry name" value="Homeobox_CS"/>
</dbReference>
<dbReference type="InterPro" id="IPR001356">
    <property type="entry name" value="HD"/>
</dbReference>
<keyword evidence="1 4" id="KW-0238">DNA-binding</keyword>
<keyword evidence="9" id="KW-1185">Reference proteome</keyword>
<proteinExistence type="predicted"/>
<protein>
    <recommendedName>
        <fullName evidence="7">Homeobox domain-containing protein</fullName>
    </recommendedName>
</protein>
<accession>A0A9W7Y052</accession>
<dbReference type="InterPro" id="IPR009057">
    <property type="entry name" value="Homeodomain-like_sf"/>
</dbReference>
<evidence type="ECO:0000256" key="5">
    <source>
        <dbReference type="RuleBase" id="RU000682"/>
    </source>
</evidence>
<name>A0A9W7Y052_9FUNG</name>
<reference evidence="8" key="1">
    <citation type="submission" date="2022-07" db="EMBL/GenBank/DDBJ databases">
        <title>Phylogenomic reconstructions and comparative analyses of Kickxellomycotina fungi.</title>
        <authorList>
            <person name="Reynolds N.K."/>
            <person name="Stajich J.E."/>
            <person name="Barry K."/>
            <person name="Grigoriev I.V."/>
            <person name="Crous P."/>
            <person name="Smith M.E."/>
        </authorList>
    </citation>
    <scope>NUCLEOTIDE SEQUENCE</scope>
    <source>
        <strain evidence="8">NBRC 32514</strain>
    </source>
</reference>
<dbReference type="EMBL" id="JANBOJ010000146">
    <property type="protein sequence ID" value="KAJ1721833.1"/>
    <property type="molecule type" value="Genomic_DNA"/>
</dbReference>
<feature type="region of interest" description="Disordered" evidence="6">
    <location>
        <begin position="636"/>
        <end position="689"/>
    </location>
</feature>
<keyword evidence="2 4" id="KW-0371">Homeobox</keyword>
<dbReference type="InterPro" id="IPR052631">
    <property type="entry name" value="Paired_homeobox_Bicoid"/>
</dbReference>
<dbReference type="Proteomes" id="UP001149813">
    <property type="component" value="Unassembled WGS sequence"/>
</dbReference>
<evidence type="ECO:0000313" key="8">
    <source>
        <dbReference type="EMBL" id="KAJ1721833.1"/>
    </source>
</evidence>
<dbReference type="Gene3D" id="1.10.10.60">
    <property type="entry name" value="Homeodomain-like"/>
    <property type="match status" value="1"/>
</dbReference>
<evidence type="ECO:0000259" key="7">
    <source>
        <dbReference type="PROSITE" id="PS50071"/>
    </source>
</evidence>
<feature type="compositionally biased region" description="Basic and acidic residues" evidence="6">
    <location>
        <begin position="679"/>
        <end position="689"/>
    </location>
</feature>
<dbReference type="CDD" id="cd00086">
    <property type="entry name" value="homeodomain"/>
    <property type="match status" value="1"/>
</dbReference>
<dbReference type="OrthoDB" id="6159439at2759"/>
<evidence type="ECO:0000256" key="6">
    <source>
        <dbReference type="SAM" id="MobiDB-lite"/>
    </source>
</evidence>
<feature type="region of interest" description="Disordered" evidence="6">
    <location>
        <begin position="326"/>
        <end position="348"/>
    </location>
</feature>
<feature type="compositionally biased region" description="Polar residues" evidence="6">
    <location>
        <begin position="636"/>
        <end position="659"/>
    </location>
</feature>
<evidence type="ECO:0000256" key="2">
    <source>
        <dbReference type="ARBA" id="ARBA00023155"/>
    </source>
</evidence>
<evidence type="ECO:0000256" key="4">
    <source>
        <dbReference type="PROSITE-ProRule" id="PRU00108"/>
    </source>
</evidence>
<dbReference type="SMART" id="SM00389">
    <property type="entry name" value="HOX"/>
    <property type="match status" value="1"/>
</dbReference>
<dbReference type="Pfam" id="PF00046">
    <property type="entry name" value="Homeodomain"/>
    <property type="match status" value="1"/>
</dbReference>
<feature type="compositionally biased region" description="Low complexity" evidence="6">
    <location>
        <begin position="20"/>
        <end position="33"/>
    </location>
</feature>
<dbReference type="AlphaFoldDB" id="A0A9W7Y052"/>
<feature type="region of interest" description="Disordered" evidence="6">
    <location>
        <begin position="1"/>
        <end position="55"/>
    </location>
</feature>
<feature type="compositionally biased region" description="Polar residues" evidence="6">
    <location>
        <begin position="1"/>
        <end position="19"/>
    </location>
</feature>
<keyword evidence="3 4" id="KW-0539">Nucleus</keyword>
<dbReference type="PANTHER" id="PTHR46255">
    <property type="entry name" value="SHORT STATURE HOMEOBOX"/>
    <property type="match status" value="1"/>
</dbReference>
<dbReference type="SUPFAM" id="SSF46689">
    <property type="entry name" value="Homeodomain-like"/>
    <property type="match status" value="1"/>
</dbReference>
<evidence type="ECO:0000256" key="1">
    <source>
        <dbReference type="ARBA" id="ARBA00023125"/>
    </source>
</evidence>
<sequence length="689" mass="74027">MSNMAETRSVTSGRNADGNSSTGSSTMTTSRYSQIVIKEPNTAEPKKAKRKRISPEQLKELTAVFDKTDTPTHDIREELSKKLNMTNREVQVWFQNRRAKYNRMRIEQQRQIRNNAAIIYSANMAVRAPMPVPPLQLQPQIHSAPPAPAQLTPASVSYTHMHTHAQQNQYAHSYVRVPTTNNAPEPASRSYIEPVVSTGDISSVSKESPYISIGRSGGQSLRSLQSPPTDRSHLAGTIAFDATASSAASTMLSMPRSPVQHQGTSIHSSERSFSNAIYGEDAQATSPAVGAYHQSMNIVLHQHDYRTDLAPPQLCRSPFSPILTSSAPQSAGTLECPSSAARLSSSPYSQHAPGVMHLGGCRGYDSHLAPRHPNAPRDDCSVSGAHVHVTRRNTVSSYNPNSSGDGILANGHSPLLARNAMSPPLSTLYGTAADARTRYTPKTPIGGYHYHRRLSAHRSPSPPKYCRHHNPWSPDMQGNSAQMQTATATRQSALPCAALSSRQIRLPSIQTLLAGARVDIGKRPSADGSSAGNATQLPLQRARSYTSPPIPQGGDQAPTDVHVIPANGMTGTALQGAHPSSPHGQSHQDSQIREAKMGIDVLATAAISVSSGKSSGSLPHLTPLSEFSLRNVAGQQPSLTAPASPHQTQDESSTYQPAKSTDGVGTGTRSRRVTPTTNSREKTPHSWRP</sequence>
<dbReference type="PANTHER" id="PTHR46255:SF3">
    <property type="entry name" value="HOMEOBOX DOMAIN-CONTAINING PROTEIN"/>
    <property type="match status" value="1"/>
</dbReference>
<evidence type="ECO:0000313" key="9">
    <source>
        <dbReference type="Proteomes" id="UP001149813"/>
    </source>
</evidence>
<comment type="subcellular location">
    <subcellularLocation>
        <location evidence="4 5">Nucleus</location>
    </subcellularLocation>
</comment>
<dbReference type="PROSITE" id="PS50071">
    <property type="entry name" value="HOMEOBOX_2"/>
    <property type="match status" value="1"/>
</dbReference>